<dbReference type="Proteomes" id="UP000632138">
    <property type="component" value="Unassembled WGS sequence"/>
</dbReference>
<evidence type="ECO:0000313" key="1">
    <source>
        <dbReference type="EMBL" id="MBM2623414.1"/>
    </source>
</evidence>
<comment type="caution">
    <text evidence="1">The sequence shown here is derived from an EMBL/GenBank/DDBJ whole genome shotgun (WGS) entry which is preliminary data.</text>
</comment>
<name>A0ABS2AU69_9ACTN</name>
<evidence type="ECO:0000313" key="2">
    <source>
        <dbReference type="Proteomes" id="UP000632138"/>
    </source>
</evidence>
<organism evidence="1 2">
    <name type="scientific">Paractinoplanes ovalisporus</name>
    <dbReference type="NCBI Taxonomy" id="2810368"/>
    <lineage>
        <taxon>Bacteria</taxon>
        <taxon>Bacillati</taxon>
        <taxon>Actinomycetota</taxon>
        <taxon>Actinomycetes</taxon>
        <taxon>Micromonosporales</taxon>
        <taxon>Micromonosporaceae</taxon>
        <taxon>Paractinoplanes</taxon>
    </lineage>
</organism>
<proteinExistence type="predicted"/>
<dbReference type="InterPro" id="IPR036890">
    <property type="entry name" value="HATPase_C_sf"/>
</dbReference>
<dbReference type="SUPFAM" id="SSF55874">
    <property type="entry name" value="ATPase domain of HSP90 chaperone/DNA topoisomerase II/histidine kinase"/>
    <property type="match status" value="1"/>
</dbReference>
<sequence length="690" mass="75821">MDDFASANVADHLTVLQDAPQPSTTLAYPISPEYVKSWTPVRALCELIANALDEDSSARVSWAGGVLTISDEGPGIPEEGLVLGYSSKSDVQIGQFGEGKKLACLVLARAPDVGQVRYETVGYGFTPAVERRQLLDGLAPSRSQDGTEVLVYHLNRNLRSRGTVVTVACSQNLAEEAIGRFRTLSEPNYQMPNDNGECVLTGQPGRIWIGGVLVTTMPGLRASYDLPLAAKGLQSRDRTVIEAGALRDSVRAILASSENPDLIARFARHALSGGKLREPEQFFADVHNPRVRAAWRAWGRVNLPPRCFYTAASNEEATLDLVDKGFTELTAEGLPRDQLWALMERLGVELARARRVRHYERTRGQTTWVPFGKLSDSERNVLTQARRLIRQAIGAFALDRVLVYSASKESPCSLGFYNPRTTDVAIHRNALGGRSQALQVLLHEAAHRVAHRGGGQWLPTIDYHDRNRGFERVLGDFAALLLGRLADGETMAELHDIPSAEPPATRSAPVDDPAVPAIRRALAHLLIDQTPYALKASGFADENDMVGSTAVHPDYWRTLTNPKVAGHRQQRGGRAWDYDKVALLAEAVGVHPPVVWLAYHLCEGPIYGRPQRRWADGGPWTGQMRKATLRACADLQSLGGAYAEQIPALHALLDGRTITAVGDDSWHAPARELLALEHQRLRLKEHRRFA</sequence>
<gene>
    <name evidence="1" type="ORF">JIG36_48760</name>
</gene>
<reference evidence="1 2" key="1">
    <citation type="submission" date="2021-01" db="EMBL/GenBank/DDBJ databases">
        <title>Actinoplanes sp. nov. LDG1-06 isolated from lichen.</title>
        <authorList>
            <person name="Saeng-In P."/>
            <person name="Phongsopitanun W."/>
            <person name="Kanchanasin P."/>
            <person name="Yuki M."/>
            <person name="Kudo T."/>
            <person name="Ohkuma M."/>
            <person name="Tanasupawat S."/>
        </authorList>
    </citation>
    <scope>NUCLEOTIDE SEQUENCE [LARGE SCALE GENOMIC DNA]</scope>
    <source>
        <strain evidence="1 2">LDG1-06</strain>
    </source>
</reference>
<accession>A0ABS2AU69</accession>
<dbReference type="EMBL" id="JAENHP010000035">
    <property type="protein sequence ID" value="MBM2623414.1"/>
    <property type="molecule type" value="Genomic_DNA"/>
</dbReference>
<dbReference type="RefSeq" id="WP_203383765.1">
    <property type="nucleotide sequence ID" value="NZ_JAENHP010000035.1"/>
</dbReference>
<protein>
    <submittedName>
        <fullName evidence="1">Uncharacterized protein</fullName>
    </submittedName>
</protein>
<keyword evidence="2" id="KW-1185">Reference proteome</keyword>